<reference evidence="12" key="1">
    <citation type="journal article" date="2019" name="Int. J. Syst. Evol. Microbiol.">
        <title>The Global Catalogue of Microorganisms (GCM) 10K type strain sequencing project: providing services to taxonomists for standard genome sequencing and annotation.</title>
        <authorList>
            <consortium name="The Broad Institute Genomics Platform"/>
            <consortium name="The Broad Institute Genome Sequencing Center for Infectious Disease"/>
            <person name="Wu L."/>
            <person name="Ma J."/>
        </authorList>
    </citation>
    <scope>NUCLEOTIDE SEQUENCE [LARGE SCALE GENOMIC DNA]</scope>
    <source>
        <strain evidence="12">CGMCC 1.16455</strain>
    </source>
</reference>
<feature type="transmembrane region" description="Helical" evidence="9">
    <location>
        <begin position="541"/>
        <end position="561"/>
    </location>
</feature>
<feature type="compositionally biased region" description="Low complexity" evidence="8">
    <location>
        <begin position="11"/>
        <end position="29"/>
    </location>
</feature>
<proteinExistence type="inferred from homology"/>
<feature type="transmembrane region" description="Helical" evidence="9">
    <location>
        <begin position="120"/>
        <end position="146"/>
    </location>
</feature>
<dbReference type="Pfam" id="PF07690">
    <property type="entry name" value="MFS_1"/>
    <property type="match status" value="1"/>
</dbReference>
<keyword evidence="7 9" id="KW-0472">Membrane</keyword>
<feature type="transmembrane region" description="Helical" evidence="9">
    <location>
        <begin position="395"/>
        <end position="419"/>
    </location>
</feature>
<keyword evidence="4" id="KW-1003">Cell membrane</keyword>
<feature type="transmembrane region" description="Helical" evidence="9">
    <location>
        <begin position="249"/>
        <end position="272"/>
    </location>
</feature>
<feature type="transmembrane region" description="Helical" evidence="9">
    <location>
        <begin position="292"/>
        <end position="312"/>
    </location>
</feature>
<dbReference type="EMBL" id="JBHSLN010000024">
    <property type="protein sequence ID" value="MFC5298036.1"/>
    <property type="molecule type" value="Genomic_DNA"/>
</dbReference>
<feature type="transmembrane region" description="Helical" evidence="9">
    <location>
        <begin position="333"/>
        <end position="356"/>
    </location>
</feature>
<comment type="caution">
    <text evidence="11">The sequence shown here is derived from an EMBL/GenBank/DDBJ whole genome shotgun (WGS) entry which is preliminary data.</text>
</comment>
<dbReference type="Gene3D" id="1.20.1720.10">
    <property type="entry name" value="Multidrug resistance protein D"/>
    <property type="match status" value="2"/>
</dbReference>
<keyword evidence="12" id="KW-1185">Reference proteome</keyword>
<dbReference type="Proteomes" id="UP001595937">
    <property type="component" value="Unassembled WGS sequence"/>
</dbReference>
<dbReference type="PROSITE" id="PS50850">
    <property type="entry name" value="MFS"/>
    <property type="match status" value="1"/>
</dbReference>
<accession>A0ABW0FHB1</accession>
<feature type="transmembrane region" description="Helical" evidence="9">
    <location>
        <begin position="362"/>
        <end position="383"/>
    </location>
</feature>
<dbReference type="RefSeq" id="WP_343924942.1">
    <property type="nucleotide sequence ID" value="NZ_BAAAIR010000043.1"/>
</dbReference>
<evidence type="ECO:0000256" key="7">
    <source>
        <dbReference type="ARBA" id="ARBA00023136"/>
    </source>
</evidence>
<feature type="region of interest" description="Disordered" evidence="8">
    <location>
        <begin position="1"/>
        <end position="48"/>
    </location>
</feature>
<feature type="transmembrane region" description="Helical" evidence="9">
    <location>
        <begin position="425"/>
        <end position="451"/>
    </location>
</feature>
<evidence type="ECO:0000313" key="11">
    <source>
        <dbReference type="EMBL" id="MFC5298036.1"/>
    </source>
</evidence>
<evidence type="ECO:0000256" key="5">
    <source>
        <dbReference type="ARBA" id="ARBA00022692"/>
    </source>
</evidence>
<evidence type="ECO:0000256" key="6">
    <source>
        <dbReference type="ARBA" id="ARBA00022989"/>
    </source>
</evidence>
<dbReference type="InterPro" id="IPR036259">
    <property type="entry name" value="MFS_trans_sf"/>
</dbReference>
<name>A0ABW0FHB1_9MICO</name>
<dbReference type="SUPFAM" id="SSF103473">
    <property type="entry name" value="MFS general substrate transporter"/>
    <property type="match status" value="1"/>
</dbReference>
<dbReference type="InterPro" id="IPR004638">
    <property type="entry name" value="EmrB-like"/>
</dbReference>
<evidence type="ECO:0000256" key="4">
    <source>
        <dbReference type="ARBA" id="ARBA00022475"/>
    </source>
</evidence>
<gene>
    <name evidence="11" type="ORF">ACFPK8_10990</name>
</gene>
<evidence type="ECO:0000259" key="10">
    <source>
        <dbReference type="PROSITE" id="PS50850"/>
    </source>
</evidence>
<feature type="transmembrane region" description="Helical" evidence="9">
    <location>
        <begin position="152"/>
        <end position="170"/>
    </location>
</feature>
<evidence type="ECO:0000313" key="12">
    <source>
        <dbReference type="Proteomes" id="UP001595937"/>
    </source>
</evidence>
<comment type="subcellular location">
    <subcellularLocation>
        <location evidence="1">Cell membrane</location>
        <topology evidence="1">Multi-pass membrane protein</topology>
    </subcellularLocation>
</comment>
<dbReference type="InterPro" id="IPR020846">
    <property type="entry name" value="MFS_dom"/>
</dbReference>
<keyword evidence="3" id="KW-0813">Transport</keyword>
<dbReference type="NCBIfam" id="TIGR00711">
    <property type="entry name" value="efflux_EmrB"/>
    <property type="match status" value="1"/>
</dbReference>
<organism evidence="11 12">
    <name type="scientific">Brachybacterium tyrofermentans</name>
    <dbReference type="NCBI Taxonomy" id="47848"/>
    <lineage>
        <taxon>Bacteria</taxon>
        <taxon>Bacillati</taxon>
        <taxon>Actinomycetota</taxon>
        <taxon>Actinomycetes</taxon>
        <taxon>Micrococcales</taxon>
        <taxon>Dermabacteraceae</taxon>
        <taxon>Brachybacterium</taxon>
    </lineage>
</organism>
<feature type="transmembrane region" description="Helical" evidence="9">
    <location>
        <begin position="206"/>
        <end position="228"/>
    </location>
</feature>
<comment type="similarity">
    <text evidence="2">Belongs to the major facilitator superfamily. EmrB family.</text>
</comment>
<feature type="transmembrane region" description="Helical" evidence="9">
    <location>
        <begin position="92"/>
        <end position="108"/>
    </location>
</feature>
<dbReference type="PANTHER" id="PTHR42718:SF9">
    <property type="entry name" value="MAJOR FACILITATOR SUPERFAMILY MULTIDRUG TRANSPORTER MFSC"/>
    <property type="match status" value="1"/>
</dbReference>
<feature type="transmembrane region" description="Helical" evidence="9">
    <location>
        <begin position="177"/>
        <end position="200"/>
    </location>
</feature>
<dbReference type="CDD" id="cd17321">
    <property type="entry name" value="MFS_MMR_MDR_like"/>
    <property type="match status" value="1"/>
</dbReference>
<feature type="compositionally biased region" description="Low complexity" evidence="8">
    <location>
        <begin position="36"/>
        <end position="45"/>
    </location>
</feature>
<keyword evidence="6 9" id="KW-1133">Transmembrane helix</keyword>
<dbReference type="InterPro" id="IPR011701">
    <property type="entry name" value="MFS"/>
</dbReference>
<evidence type="ECO:0000256" key="1">
    <source>
        <dbReference type="ARBA" id="ARBA00004651"/>
    </source>
</evidence>
<keyword evidence="5 9" id="KW-0812">Transmembrane</keyword>
<dbReference type="PANTHER" id="PTHR42718">
    <property type="entry name" value="MAJOR FACILITATOR SUPERFAMILY MULTIDRUG TRANSPORTER MFSC"/>
    <property type="match status" value="1"/>
</dbReference>
<evidence type="ECO:0000256" key="3">
    <source>
        <dbReference type="ARBA" id="ARBA00022448"/>
    </source>
</evidence>
<feature type="transmembrane region" description="Helical" evidence="9">
    <location>
        <begin position="55"/>
        <end position="80"/>
    </location>
</feature>
<dbReference type="GeneID" id="303298038"/>
<protein>
    <submittedName>
        <fullName evidence="11">DHA2 family efflux MFS transporter permease subunit</fullName>
    </submittedName>
</protein>
<feature type="transmembrane region" description="Helical" evidence="9">
    <location>
        <begin position="472"/>
        <end position="493"/>
    </location>
</feature>
<evidence type="ECO:0000256" key="2">
    <source>
        <dbReference type="ARBA" id="ARBA00008537"/>
    </source>
</evidence>
<evidence type="ECO:0000256" key="9">
    <source>
        <dbReference type="SAM" id="Phobius"/>
    </source>
</evidence>
<feature type="domain" description="Major facilitator superfamily (MFS) profile" evidence="10">
    <location>
        <begin position="54"/>
        <end position="565"/>
    </location>
</feature>
<evidence type="ECO:0000256" key="8">
    <source>
        <dbReference type="SAM" id="MobiDB-lite"/>
    </source>
</evidence>
<sequence length="567" mass="56823">MTNSRPHRSGATASAATAPHASTADATPADPEPAGRRPAGAPADPSTDPRRWKALGVLAAGLALIVIDGSIVAVSLPTIIGDLGLDLTDAQWVSTSYAVVLSALLLITGRMGDRLGRRRLFLAGVALFVIASVLAAMAGGAAALIAARLLQGVGGALILPSTLSTVNATFRGSERAAAFGVWGAVMAGAAALGPLLGGWLTSSFSWPWIFLVNVPIGLLVIAGTIAWVGETREAPRPQGGRRDLDVMGALLSALALGSLVFAIVESTTLGWWTQKAPLEIGGLTIHGPVGLSLTPVLLLVGLLALIAFLRLERRRGAAGREVLLDLSLFRLRAFAWGNLTAGTVAIGEFGLLFVLPLYLVNVLALGTLQAGLVLAAMAGGAFLSGTLARHLAAAIGAPGTVLVGLGLEVLGVGVLALLLGPATPIALLVVTLVVYGLGLGLASAQLTSTVLAPVPPEQSGQGSATQSTVRQLGTALGTAVSGAFLAAGLSAGAGSLTGEAARYGQAMTDSAGSILSQLRAQGAGAGTLDQLGTVFTDGSRIAMAGSAGFLLLGLIGALAVARAARRD</sequence>